<evidence type="ECO:0000256" key="2">
    <source>
        <dbReference type="ARBA" id="ARBA00023054"/>
    </source>
</evidence>
<dbReference type="GO" id="GO:0099078">
    <property type="term" value="C:BORC complex"/>
    <property type="evidence" value="ECO:0007669"/>
    <property type="project" value="TreeGrafter"/>
</dbReference>
<dbReference type="PANTHER" id="PTHR31305:SF2">
    <property type="entry name" value="SNARE-ASSOCIATED PROTEIN SNAPIN"/>
    <property type="match status" value="1"/>
</dbReference>
<accession>A0A7R8UA30</accession>
<dbReference type="EMBL" id="LR899009">
    <property type="protein sequence ID" value="CAD7076957.1"/>
    <property type="molecule type" value="Genomic_DNA"/>
</dbReference>
<dbReference type="OMA" id="LNMHIRE"/>
<comment type="function">
    <text evidence="3">Component of the biogenesis of lysosome-related organelles complex-1 (BLOC-1) involved in pigment granule biogenesis.</text>
</comment>
<reference evidence="4 5" key="1">
    <citation type="submission" date="2020-11" db="EMBL/GenBank/DDBJ databases">
        <authorList>
            <person name="Wallbank WR R."/>
            <person name="Pardo Diaz C."/>
            <person name="Kozak K."/>
            <person name="Martin S."/>
            <person name="Jiggins C."/>
            <person name="Moest M."/>
            <person name="Warren A I."/>
            <person name="Generalovic N T."/>
            <person name="Byers J.R.P. K."/>
            <person name="Montejo-Kovacevich G."/>
            <person name="Yen C E."/>
        </authorList>
    </citation>
    <scope>NUCLEOTIDE SEQUENCE [LARGE SCALE GENOMIC DNA]</scope>
</reference>
<dbReference type="Proteomes" id="UP000594454">
    <property type="component" value="Chromosome 1"/>
</dbReference>
<protein>
    <recommendedName>
        <fullName evidence="3">SNAPIN protein homolog</fullName>
    </recommendedName>
    <alternativeName>
        <fullName evidence="3">Biogenesis of lysosome-related organelles complex 1 subunit 7</fullName>
    </alternativeName>
</protein>
<evidence type="ECO:0000313" key="4">
    <source>
        <dbReference type="EMBL" id="CAD7076957.1"/>
    </source>
</evidence>
<dbReference type="GO" id="GO:0031083">
    <property type="term" value="C:BLOC-1 complex"/>
    <property type="evidence" value="ECO:0007669"/>
    <property type="project" value="UniProtKB-UniRule"/>
</dbReference>
<dbReference type="GO" id="GO:2000300">
    <property type="term" value="P:regulation of synaptic vesicle exocytosis"/>
    <property type="evidence" value="ECO:0007669"/>
    <property type="project" value="TreeGrafter"/>
</dbReference>
<keyword evidence="2" id="KW-0175">Coiled coil</keyword>
<organism evidence="4 5">
    <name type="scientific">Hermetia illucens</name>
    <name type="common">Black soldier fly</name>
    <dbReference type="NCBI Taxonomy" id="343691"/>
    <lineage>
        <taxon>Eukaryota</taxon>
        <taxon>Metazoa</taxon>
        <taxon>Ecdysozoa</taxon>
        <taxon>Arthropoda</taxon>
        <taxon>Hexapoda</taxon>
        <taxon>Insecta</taxon>
        <taxon>Pterygota</taxon>
        <taxon>Neoptera</taxon>
        <taxon>Endopterygota</taxon>
        <taxon>Diptera</taxon>
        <taxon>Brachycera</taxon>
        <taxon>Stratiomyomorpha</taxon>
        <taxon>Stratiomyidae</taxon>
        <taxon>Hermetiinae</taxon>
        <taxon>Hermetia</taxon>
    </lineage>
</organism>
<dbReference type="InterPro" id="IPR028119">
    <property type="entry name" value="Snapin/Pallidin/Snn1"/>
</dbReference>
<dbReference type="OrthoDB" id="5399166at2759"/>
<evidence type="ECO:0000256" key="3">
    <source>
        <dbReference type="PIRNR" id="PIRNR037631"/>
    </source>
</evidence>
<dbReference type="InterPro" id="IPR017246">
    <property type="entry name" value="Snapin"/>
</dbReference>
<dbReference type="GO" id="GO:0008021">
    <property type="term" value="C:synaptic vesicle"/>
    <property type="evidence" value="ECO:0007669"/>
    <property type="project" value="TreeGrafter"/>
</dbReference>
<dbReference type="GO" id="GO:0008333">
    <property type="term" value="P:endosome to lysosome transport"/>
    <property type="evidence" value="ECO:0007669"/>
    <property type="project" value="TreeGrafter"/>
</dbReference>
<sequence>MEKDSDSTVTSIDENTENFCDNPTRDILAEGIIGLFKPTVDHIDERVRATIAAQTDLSQQLDSLSKRLKEIEELQGAIPDFNEKVKKLINVKHKVTVITNVLQASQDRLNELHRLIDKEQLRRKALLDSDSSAVAQ</sequence>
<name>A0A7R8UA30_HERIL</name>
<comment type="similarity">
    <text evidence="1 3">Belongs to the SNAPIN family.</text>
</comment>
<dbReference type="GO" id="GO:0016079">
    <property type="term" value="P:synaptic vesicle exocytosis"/>
    <property type="evidence" value="ECO:0007669"/>
    <property type="project" value="TreeGrafter"/>
</dbReference>
<gene>
    <name evidence="4" type="ORF">HERILL_LOCUS339</name>
</gene>
<dbReference type="InParanoid" id="A0A7R8UA30"/>
<dbReference type="PIRSF" id="PIRSF037631">
    <property type="entry name" value="Snapin"/>
    <property type="match status" value="1"/>
</dbReference>
<dbReference type="GO" id="GO:0007040">
    <property type="term" value="P:lysosome organization"/>
    <property type="evidence" value="ECO:0007669"/>
    <property type="project" value="TreeGrafter"/>
</dbReference>
<dbReference type="PANTHER" id="PTHR31305">
    <property type="entry name" value="SNARE-ASSOCIATED PROTEIN SNAPIN"/>
    <property type="match status" value="1"/>
</dbReference>
<keyword evidence="5" id="KW-1185">Reference proteome</keyword>
<evidence type="ECO:0000256" key="1">
    <source>
        <dbReference type="ARBA" id="ARBA00006111"/>
    </source>
</evidence>
<evidence type="ECO:0000313" key="5">
    <source>
        <dbReference type="Proteomes" id="UP000594454"/>
    </source>
</evidence>
<dbReference type="GO" id="GO:0032418">
    <property type="term" value="P:lysosome localization"/>
    <property type="evidence" value="ECO:0007669"/>
    <property type="project" value="TreeGrafter"/>
</dbReference>
<dbReference type="Pfam" id="PF14712">
    <property type="entry name" value="Snapin_Pallidin"/>
    <property type="match status" value="1"/>
</dbReference>
<dbReference type="FunCoup" id="A0A7R8UA30">
    <property type="interactions" value="186"/>
</dbReference>
<dbReference type="GO" id="GO:0006886">
    <property type="term" value="P:intracellular protein transport"/>
    <property type="evidence" value="ECO:0007669"/>
    <property type="project" value="UniProtKB-UniRule"/>
</dbReference>
<proteinExistence type="inferred from homology"/>
<dbReference type="AlphaFoldDB" id="A0A7R8UA30"/>
<dbReference type="GO" id="GO:0000149">
    <property type="term" value="F:SNARE binding"/>
    <property type="evidence" value="ECO:0007669"/>
    <property type="project" value="TreeGrafter"/>
</dbReference>